<evidence type="ECO:0000256" key="1">
    <source>
        <dbReference type="SAM" id="MobiDB-lite"/>
    </source>
</evidence>
<accession>G3XWB8</accession>
<reference evidence="2 3" key="1">
    <citation type="journal article" date="2011" name="Genome Res.">
        <title>Comparative genomics of citric-acid-producing Aspergillus niger ATCC 1015 versus enzyme-producing CBS 513.88.</title>
        <authorList>
            <person name="Andersen M.R."/>
            <person name="Salazar M.P."/>
            <person name="Schaap P.J."/>
            <person name="van de Vondervoort P.J."/>
            <person name="Culley D."/>
            <person name="Thykaer J."/>
            <person name="Frisvad J.C."/>
            <person name="Nielsen K.F."/>
            <person name="Albang R."/>
            <person name="Albermann K."/>
            <person name="Berka R.M."/>
            <person name="Braus G.H."/>
            <person name="Braus-Stromeyer S.A."/>
            <person name="Corrochano L.M."/>
            <person name="Dai Z."/>
            <person name="van Dijck P.W."/>
            <person name="Hofmann G."/>
            <person name="Lasure L.L."/>
            <person name="Magnuson J.K."/>
            <person name="Menke H."/>
            <person name="Meijer M."/>
            <person name="Meijer S.L."/>
            <person name="Nielsen J.B."/>
            <person name="Nielsen M.L."/>
            <person name="van Ooyen A.J."/>
            <person name="Pel H.J."/>
            <person name="Poulsen L."/>
            <person name="Samson R.A."/>
            <person name="Stam H."/>
            <person name="Tsang A."/>
            <person name="van den Brink J.M."/>
            <person name="Atkins A."/>
            <person name="Aerts A."/>
            <person name="Shapiro H."/>
            <person name="Pangilinan J."/>
            <person name="Salamov A."/>
            <person name="Lou Y."/>
            <person name="Lindquist E."/>
            <person name="Lucas S."/>
            <person name="Grimwood J."/>
            <person name="Grigoriev I.V."/>
            <person name="Kubicek C.P."/>
            <person name="Martinez D."/>
            <person name="van Peij N.N."/>
            <person name="Roubos J.A."/>
            <person name="Nielsen J."/>
            <person name="Baker S.E."/>
        </authorList>
    </citation>
    <scope>NUCLEOTIDE SEQUENCE [LARGE SCALE GENOMIC DNA]</scope>
    <source>
        <strain evidence="3">ATCC 1015 / CBS 113.46 / FGSC A1144 / LSHB Ac4 / NCTC 3858a / NRRL 328 / USDA 3528.7</strain>
    </source>
</reference>
<sequence>MRISESSGYKPSLPDQASVTRLFFPSLTSHPNVTRRDAWTGSVKCTTQSPRTGCHTWIPRLFITRCSHVQGVRCATRTDPNRINPELRWGLDRREILVQVRGAESPDLSPWIGGWQGSLAGPSGVVCLLVSPRHNVREDRSHFAHRHTFYPSEHRQVGRSSTLVPNTSCSSISRGSWYHSLAVSMLPPMVDKQPSIITMMTHDDWMPQVGPRKYFLEPLRPKITSHHRTMDVAGGQEESALVTVELDPGDTGDNDNQGEKQKKKKKKIEPTTQVMVGSGGNGKTRTPMHGAAEGREKRGKGD</sequence>
<dbReference type="AlphaFoldDB" id="G3XWB8"/>
<gene>
    <name evidence="2" type="ORF">ASPNIDRAFT_42119</name>
</gene>
<feature type="region of interest" description="Disordered" evidence="1">
    <location>
        <begin position="245"/>
        <end position="302"/>
    </location>
</feature>
<dbReference type="OrthoDB" id="4420216at2759"/>
<evidence type="ECO:0000313" key="3">
    <source>
        <dbReference type="Proteomes" id="UP000009038"/>
    </source>
</evidence>
<protein>
    <submittedName>
        <fullName evidence="2">Uncharacterized protein</fullName>
    </submittedName>
</protein>
<feature type="compositionally biased region" description="Basic and acidic residues" evidence="1">
    <location>
        <begin position="292"/>
        <end position="302"/>
    </location>
</feature>
<comment type="caution">
    <text evidence="2">The sequence shown here is derived from an EMBL/GenBank/DDBJ whole genome shotgun (WGS) entry which is preliminary data.</text>
</comment>
<name>G3XWB8_ASPNA</name>
<proteinExistence type="predicted"/>
<evidence type="ECO:0000313" key="2">
    <source>
        <dbReference type="EMBL" id="EHA25521.1"/>
    </source>
</evidence>
<dbReference type="VEuPathDB" id="FungiDB:ASPNIDRAFT2_42119"/>
<organism evidence="2 3">
    <name type="scientific">Aspergillus niger (strain ATCC 1015 / CBS 113.46 / FGSC A1144 / LSHB Ac4 / NCTC 3858a / NRRL 328 / USDA 3528.7)</name>
    <dbReference type="NCBI Taxonomy" id="380704"/>
    <lineage>
        <taxon>Eukaryota</taxon>
        <taxon>Fungi</taxon>
        <taxon>Dikarya</taxon>
        <taxon>Ascomycota</taxon>
        <taxon>Pezizomycotina</taxon>
        <taxon>Eurotiomycetes</taxon>
        <taxon>Eurotiomycetidae</taxon>
        <taxon>Eurotiales</taxon>
        <taxon>Aspergillaceae</taxon>
        <taxon>Aspergillus</taxon>
        <taxon>Aspergillus subgen. Circumdati</taxon>
    </lineage>
</organism>
<dbReference type="EMBL" id="ACJE01000006">
    <property type="protein sequence ID" value="EHA25521.1"/>
    <property type="molecule type" value="Genomic_DNA"/>
</dbReference>
<dbReference type="HOGENOM" id="CLU_921266_0_0_1"/>
<dbReference type="Proteomes" id="UP000009038">
    <property type="component" value="Unassembled WGS sequence"/>
</dbReference>